<dbReference type="InterPro" id="IPR027417">
    <property type="entry name" value="P-loop_NTPase"/>
</dbReference>
<evidence type="ECO:0000313" key="14">
    <source>
        <dbReference type="Proteomes" id="UP000494115"/>
    </source>
</evidence>
<keyword evidence="14" id="KW-1185">Reference proteome</keyword>
<feature type="domain" description="ABC transporter" evidence="11">
    <location>
        <begin position="381"/>
        <end position="601"/>
    </location>
</feature>
<keyword evidence="6" id="KW-0547">Nucleotide-binding</keyword>
<keyword evidence="8 10" id="KW-1133">Transmembrane helix</keyword>
<evidence type="ECO:0000256" key="8">
    <source>
        <dbReference type="ARBA" id="ARBA00022989"/>
    </source>
</evidence>
<feature type="transmembrane region" description="Helical" evidence="10">
    <location>
        <begin position="155"/>
        <end position="177"/>
    </location>
</feature>
<feature type="transmembrane region" description="Helical" evidence="10">
    <location>
        <begin position="189"/>
        <end position="210"/>
    </location>
</feature>
<keyword evidence="9 10" id="KW-0472">Membrane</keyword>
<dbReference type="PROSITE" id="PS50893">
    <property type="entry name" value="ABC_TRANSPORTER_2"/>
    <property type="match status" value="1"/>
</dbReference>
<dbReference type="InterPro" id="IPR050835">
    <property type="entry name" value="ABC_transporter_sub-D"/>
</dbReference>
<feature type="domain" description="ABC transmembrane type-1" evidence="12">
    <location>
        <begin position="82"/>
        <end position="338"/>
    </location>
</feature>
<dbReference type="GO" id="GO:0016887">
    <property type="term" value="F:ATP hydrolysis activity"/>
    <property type="evidence" value="ECO:0007669"/>
    <property type="project" value="InterPro"/>
</dbReference>
<evidence type="ECO:0000256" key="5">
    <source>
        <dbReference type="ARBA" id="ARBA00022692"/>
    </source>
</evidence>
<dbReference type="EMBL" id="CADIKM010000022">
    <property type="protein sequence ID" value="CAB3795914.1"/>
    <property type="molecule type" value="Genomic_DNA"/>
</dbReference>
<dbReference type="GO" id="GO:0140359">
    <property type="term" value="F:ABC-type transporter activity"/>
    <property type="evidence" value="ECO:0007669"/>
    <property type="project" value="InterPro"/>
</dbReference>
<organism evidence="13 14">
    <name type="scientific">Pararobbsia alpina</name>
    <dbReference type="NCBI Taxonomy" id="621374"/>
    <lineage>
        <taxon>Bacteria</taxon>
        <taxon>Pseudomonadati</taxon>
        <taxon>Pseudomonadota</taxon>
        <taxon>Betaproteobacteria</taxon>
        <taxon>Burkholderiales</taxon>
        <taxon>Burkholderiaceae</taxon>
        <taxon>Pararobbsia</taxon>
    </lineage>
</organism>
<dbReference type="PANTHER" id="PTHR11384:SF59">
    <property type="entry name" value="LYSOSOMAL COBALAMIN TRANSPORTER ABCD4"/>
    <property type="match status" value="1"/>
</dbReference>
<dbReference type="CDD" id="cd03223">
    <property type="entry name" value="ABCD_peroxisomal_ALDP"/>
    <property type="match status" value="1"/>
</dbReference>
<keyword evidence="3" id="KW-1003">Cell membrane</keyword>
<dbReference type="SUPFAM" id="SSF52540">
    <property type="entry name" value="P-loop containing nucleoside triphosphate hydrolases"/>
    <property type="match status" value="1"/>
</dbReference>
<evidence type="ECO:0000313" key="13">
    <source>
        <dbReference type="EMBL" id="CAB3795914.1"/>
    </source>
</evidence>
<dbReference type="RefSeq" id="WP_175106523.1">
    <property type="nucleotide sequence ID" value="NZ_CADIKM010000022.1"/>
</dbReference>
<accession>A0A6S7D4M6</accession>
<comment type="subcellular location">
    <subcellularLocation>
        <location evidence="1">Cell membrane</location>
        <topology evidence="1">Multi-pass membrane protein</topology>
    </subcellularLocation>
</comment>
<dbReference type="InterPro" id="IPR036640">
    <property type="entry name" value="ABC1_TM_sf"/>
</dbReference>
<dbReference type="SMART" id="SM00382">
    <property type="entry name" value="AAA"/>
    <property type="match status" value="1"/>
</dbReference>
<evidence type="ECO:0000259" key="11">
    <source>
        <dbReference type="PROSITE" id="PS50893"/>
    </source>
</evidence>
<feature type="transmembrane region" description="Helical" evidence="10">
    <location>
        <begin position="33"/>
        <end position="54"/>
    </location>
</feature>
<dbReference type="SUPFAM" id="SSF90123">
    <property type="entry name" value="ABC transporter transmembrane region"/>
    <property type="match status" value="1"/>
</dbReference>
<dbReference type="AlphaFoldDB" id="A0A6S7D4M6"/>
<evidence type="ECO:0000259" key="12">
    <source>
        <dbReference type="PROSITE" id="PS50929"/>
    </source>
</evidence>
<evidence type="ECO:0000256" key="1">
    <source>
        <dbReference type="ARBA" id="ARBA00004651"/>
    </source>
</evidence>
<evidence type="ECO:0000256" key="3">
    <source>
        <dbReference type="ARBA" id="ARBA00022475"/>
    </source>
</evidence>
<dbReference type="GO" id="GO:0005886">
    <property type="term" value="C:plasma membrane"/>
    <property type="evidence" value="ECO:0007669"/>
    <property type="project" value="UniProtKB-SubCell"/>
</dbReference>
<dbReference type="Gene3D" id="3.40.50.300">
    <property type="entry name" value="P-loop containing nucleotide triphosphate hydrolases"/>
    <property type="match status" value="1"/>
</dbReference>
<dbReference type="Pfam" id="PF00005">
    <property type="entry name" value="ABC_tran"/>
    <property type="match status" value="1"/>
</dbReference>
<feature type="transmembrane region" description="Helical" evidence="10">
    <location>
        <begin position="82"/>
        <end position="99"/>
    </location>
</feature>
<dbReference type="PANTHER" id="PTHR11384">
    <property type="entry name" value="ATP-BINDING CASSETTE, SUB-FAMILY D MEMBER"/>
    <property type="match status" value="1"/>
</dbReference>
<dbReference type="GO" id="GO:0005524">
    <property type="term" value="F:ATP binding"/>
    <property type="evidence" value="ECO:0007669"/>
    <property type="project" value="UniProtKB-KW"/>
</dbReference>
<sequence>MSTIINPSTSPADPSKVTAWSLIKPYWVSEERWSAWGLLALVITLNMLLVYISVRFNSWNVGFYNSISAKNWGGFTRSLTEFSILAFSHIFIVTARIWFRQLLEIRWRKWLTNRFLQRWLDRHAFYRIERDRLADNPDQRITDDLQTLASTTLSLSLDLLSTVVTLFSFVVILWRIAGPLSFNLFGTHLTIPGYMVWAAAIYALFGSFVIQRYGKPLVAINYQQQRVEADFRFLLIRLRENAEQVALYNGADTERKHASRAFQGIYDNWRRIMSYTRRLTIVTSVYGQIAIVFPILIAAPRYFAGAYPIGVLFQIGDAFGTVSDSFSWFINSFSTLAGWRATVNRLREFVRSIDEQHTRESMSPATEHGGINRHMSDVTSLQIRNLELALPNGTPLARVGSTTIEPGARLLISGASGSGKSTLLRALAGLWPFGNGTIVVPVGARVLFVPQVSYVPVDTLKAALAYPSEAGAFTDEACREILHAVHLDDYVDQLGESTHWARRMSPGEQQRLAAARVLLQKPDFVFLDEATSALDASNERHIYETLLSRLPQTAFVSVAHRESLAGFHTTTLELQRAVPRESLRDARSLWPGVAGVAGAKE</sequence>
<proteinExistence type="predicted"/>
<evidence type="ECO:0000256" key="7">
    <source>
        <dbReference type="ARBA" id="ARBA00022840"/>
    </source>
</evidence>
<keyword evidence="4" id="KW-0997">Cell inner membrane</keyword>
<evidence type="ECO:0000256" key="4">
    <source>
        <dbReference type="ARBA" id="ARBA00022519"/>
    </source>
</evidence>
<evidence type="ECO:0000256" key="9">
    <source>
        <dbReference type="ARBA" id="ARBA00023136"/>
    </source>
</evidence>
<dbReference type="Proteomes" id="UP000494115">
    <property type="component" value="Unassembled WGS sequence"/>
</dbReference>
<reference evidence="13 14" key="1">
    <citation type="submission" date="2020-04" db="EMBL/GenBank/DDBJ databases">
        <authorList>
            <person name="De Canck E."/>
        </authorList>
    </citation>
    <scope>NUCLEOTIDE SEQUENCE [LARGE SCALE GENOMIC DNA]</scope>
    <source>
        <strain evidence="13 14">LMG 28138</strain>
    </source>
</reference>
<feature type="transmembrane region" description="Helical" evidence="10">
    <location>
        <begin position="279"/>
        <end position="299"/>
    </location>
</feature>
<gene>
    <name evidence="13" type="primary">bacA</name>
    <name evidence="13" type="ORF">LMG28138_03973</name>
</gene>
<keyword evidence="5 10" id="KW-0812">Transmembrane</keyword>
<dbReference type="PROSITE" id="PS50929">
    <property type="entry name" value="ABC_TM1F"/>
    <property type="match status" value="1"/>
</dbReference>
<dbReference type="InterPro" id="IPR003439">
    <property type="entry name" value="ABC_transporter-like_ATP-bd"/>
</dbReference>
<evidence type="ECO:0000256" key="10">
    <source>
        <dbReference type="SAM" id="Phobius"/>
    </source>
</evidence>
<protein>
    <submittedName>
        <fullName evidence="13">Vitamin B12 transport ATP-binding protein BacA</fullName>
    </submittedName>
</protein>
<dbReference type="InterPro" id="IPR011527">
    <property type="entry name" value="ABC1_TM_dom"/>
</dbReference>
<dbReference type="InterPro" id="IPR003593">
    <property type="entry name" value="AAA+_ATPase"/>
</dbReference>
<dbReference type="Gene3D" id="1.20.1560.10">
    <property type="entry name" value="ABC transporter type 1, transmembrane domain"/>
    <property type="match status" value="1"/>
</dbReference>
<keyword evidence="7 13" id="KW-0067">ATP-binding</keyword>
<dbReference type="Pfam" id="PF06472">
    <property type="entry name" value="ABC_membrane_2"/>
    <property type="match status" value="1"/>
</dbReference>
<evidence type="ECO:0000256" key="6">
    <source>
        <dbReference type="ARBA" id="ARBA00022741"/>
    </source>
</evidence>
<evidence type="ECO:0000256" key="2">
    <source>
        <dbReference type="ARBA" id="ARBA00022448"/>
    </source>
</evidence>
<name>A0A6S7D4M6_9BURK</name>
<keyword evidence="2" id="KW-0813">Transport</keyword>